<protein>
    <submittedName>
        <fullName evidence="1">Alternate-type signal peptide domain-containing protein</fullName>
    </submittedName>
</protein>
<dbReference type="InterPro" id="IPR024006">
    <property type="entry name" value="Alt_signal_exp_actinobact"/>
</dbReference>
<sequence length="195" mass="20650">MNVNKKAVLAGGAAAVLLIGGGLTFARWYDEASLGNEAANVQSGELNFSIDNLSCQWANGGDNVAPGDLVVPGDTMECTGSSQVVTNIKGKNLQATLTAVPTGALAQLVDDDFAVLKATVNGSSDPIVLTAANDGDTFDVGFSIYFKEFKDSVDNSLNRDNPGTDTAQWWGEENQNTDYSFNTGDIKLQLVQYDR</sequence>
<evidence type="ECO:0000313" key="1">
    <source>
        <dbReference type="EMBL" id="QQB14213.1"/>
    </source>
</evidence>
<accession>A0A7T4DIV8</accession>
<dbReference type="Proteomes" id="UP000595374">
    <property type="component" value="Chromosome"/>
</dbReference>
<dbReference type="EMBL" id="CP065989">
    <property type="protein sequence ID" value="QQB14213.1"/>
    <property type="molecule type" value="Genomic_DNA"/>
</dbReference>
<dbReference type="RefSeq" id="WP_198499321.1">
    <property type="nucleotide sequence ID" value="NZ_CP065989.1"/>
</dbReference>
<dbReference type="NCBIfam" id="TIGR04089">
    <property type="entry name" value="exp_by_SipW_III"/>
    <property type="match status" value="1"/>
</dbReference>
<organism evidence="1 2">
    <name type="scientific">Brevibacterium casei</name>
    <dbReference type="NCBI Taxonomy" id="33889"/>
    <lineage>
        <taxon>Bacteria</taxon>
        <taxon>Bacillati</taxon>
        <taxon>Actinomycetota</taxon>
        <taxon>Actinomycetes</taxon>
        <taxon>Micrococcales</taxon>
        <taxon>Brevibacteriaceae</taxon>
        <taxon>Brevibacterium</taxon>
    </lineage>
</organism>
<evidence type="ECO:0000313" key="2">
    <source>
        <dbReference type="Proteomes" id="UP000595374"/>
    </source>
</evidence>
<reference evidence="1 2" key="1">
    <citation type="submission" date="2020-12" db="EMBL/GenBank/DDBJ databases">
        <title>FDA dAtabase for Regulatory Grade micrObial Sequences (FDA-ARGOS): Supporting development and validation of Infectious Disease Dx tests.</title>
        <authorList>
            <person name="Sproer C."/>
            <person name="Gronow S."/>
            <person name="Severitt S."/>
            <person name="Schroder I."/>
            <person name="Tallon L."/>
            <person name="Sadzewicz L."/>
            <person name="Zhao X."/>
            <person name="Boylan J."/>
            <person name="Ott S."/>
            <person name="Bowen H."/>
            <person name="Vavikolanu K."/>
            <person name="Mehta A."/>
            <person name="Aluvathingal J."/>
            <person name="Nadendla S."/>
            <person name="Lowell S."/>
            <person name="Myers T."/>
            <person name="Yan Y."/>
            <person name="Sichtig H."/>
        </authorList>
    </citation>
    <scope>NUCLEOTIDE SEQUENCE [LARGE SCALE GENOMIC DNA]</scope>
    <source>
        <strain evidence="1 2">FDAARGOS_990</strain>
    </source>
</reference>
<proteinExistence type="predicted"/>
<dbReference type="AlphaFoldDB" id="A0A7T4DIV8"/>
<gene>
    <name evidence="1" type="ORF">I6H47_15880</name>
</gene>
<name>A0A7T4DIV8_9MICO</name>